<feature type="non-terminal residue" evidence="2">
    <location>
        <position position="1"/>
    </location>
</feature>
<sequence length="80" mass="8104">LSMGLIFLCLALFVASVSGSYRSYGYGFPYGLGYGGYGGYGLGGYGLGRTNGLGGYGLGGYGLGYGYGGYGGFGFPKIWG</sequence>
<evidence type="ECO:0000256" key="1">
    <source>
        <dbReference type="SAM" id="SignalP"/>
    </source>
</evidence>
<reference evidence="2" key="1">
    <citation type="journal article" date="2015" name="PLoS Negl. Trop. Dis.">
        <title>Deep Sequencing Analysis of the Ixodes ricinus Haemocytome.</title>
        <authorList>
            <person name="Kotsyfakis M."/>
            <person name="Kopacek P."/>
            <person name="Franta Z."/>
            <person name="Pedra J.H."/>
            <person name="Ribeiro J.M."/>
        </authorList>
    </citation>
    <scope>NUCLEOTIDE SEQUENCE</scope>
</reference>
<protein>
    <submittedName>
        <fullName evidence="2">Putative secreted salivary gland peptide</fullName>
    </submittedName>
</protein>
<feature type="chain" id="PRO_5001869137" evidence="1">
    <location>
        <begin position="20"/>
        <end position="80"/>
    </location>
</feature>
<evidence type="ECO:0000313" key="2">
    <source>
        <dbReference type="EMBL" id="JAC92358.1"/>
    </source>
</evidence>
<name>A0A090XE71_IXORI</name>
<organism evidence="2">
    <name type="scientific">Ixodes ricinus</name>
    <name type="common">Common tick</name>
    <name type="synonym">Acarus ricinus</name>
    <dbReference type="NCBI Taxonomy" id="34613"/>
    <lineage>
        <taxon>Eukaryota</taxon>
        <taxon>Metazoa</taxon>
        <taxon>Ecdysozoa</taxon>
        <taxon>Arthropoda</taxon>
        <taxon>Chelicerata</taxon>
        <taxon>Arachnida</taxon>
        <taxon>Acari</taxon>
        <taxon>Parasitiformes</taxon>
        <taxon>Ixodida</taxon>
        <taxon>Ixodoidea</taxon>
        <taxon>Ixodidae</taxon>
        <taxon>Ixodinae</taxon>
        <taxon>Ixodes</taxon>
    </lineage>
</organism>
<keyword evidence="1" id="KW-0732">Signal</keyword>
<dbReference type="AlphaFoldDB" id="A0A090XE71"/>
<feature type="signal peptide" evidence="1">
    <location>
        <begin position="1"/>
        <end position="19"/>
    </location>
</feature>
<dbReference type="EMBL" id="GBIH01002352">
    <property type="protein sequence ID" value="JAC92358.1"/>
    <property type="molecule type" value="mRNA"/>
</dbReference>
<proteinExistence type="evidence at transcript level"/>
<accession>A0A090XE71</accession>